<dbReference type="PRINTS" id="PR00080">
    <property type="entry name" value="SDRFAMILY"/>
</dbReference>
<keyword evidence="2" id="KW-0560">Oxidoreductase</keyword>
<dbReference type="PANTHER" id="PTHR43976">
    <property type="entry name" value="SHORT CHAIN DEHYDROGENASE"/>
    <property type="match status" value="1"/>
</dbReference>
<dbReference type="Proteomes" id="UP000051491">
    <property type="component" value="Unassembled WGS sequence"/>
</dbReference>
<dbReference type="InterPro" id="IPR002347">
    <property type="entry name" value="SDR_fam"/>
</dbReference>
<dbReference type="PROSITE" id="PS00061">
    <property type="entry name" value="ADH_SHORT"/>
    <property type="match status" value="1"/>
</dbReference>
<sequence length="282" mass="31019">MAQTWLITGTSTGFGQELATLLAQKTDVNLVATARNTDKLAYLDQYDHGQILKLELDVTDSQQIKEVIQTTLSKFGRIDVLDNNAGLGYFSTFEEADEATVQYMFDVNFWGSVHLTQAVLPVMRHQKSGVIIGISSDAGLIGEAALSFYSGTKFALEGVFESLAQEVQEDNIKIMLVEPSSFRTDWPGRSSQKKETAFLDDYQLTNAAIQNYSDSAGNEAGNPQAAAQVIYEQVISNTEHLPLHLPLGEMSVTRAQKKFAGLARKFAQLSDLAISTDYSKEE</sequence>
<reference evidence="4 5" key="1">
    <citation type="journal article" date="2015" name="Genome Announc.">
        <title>Expanding the biotechnology potential of lactobacilli through comparative genomics of 213 strains and associated genera.</title>
        <authorList>
            <person name="Sun Z."/>
            <person name="Harris H.M."/>
            <person name="McCann A."/>
            <person name="Guo C."/>
            <person name="Argimon S."/>
            <person name="Zhang W."/>
            <person name="Yang X."/>
            <person name="Jeffery I.B."/>
            <person name="Cooney J.C."/>
            <person name="Kagawa T.F."/>
            <person name="Liu W."/>
            <person name="Song Y."/>
            <person name="Salvetti E."/>
            <person name="Wrobel A."/>
            <person name="Rasinkangas P."/>
            <person name="Parkhill J."/>
            <person name="Rea M.C."/>
            <person name="O'Sullivan O."/>
            <person name="Ritari J."/>
            <person name="Douillard F.P."/>
            <person name="Paul Ross R."/>
            <person name="Yang R."/>
            <person name="Briner A.E."/>
            <person name="Felis G.E."/>
            <person name="de Vos W.M."/>
            <person name="Barrangou R."/>
            <person name="Klaenhammer T.R."/>
            <person name="Caufield P.W."/>
            <person name="Cui Y."/>
            <person name="Zhang H."/>
            <person name="O'Toole P.W."/>
        </authorList>
    </citation>
    <scope>NUCLEOTIDE SEQUENCE [LARGE SCALE GENOMIC DNA]</scope>
    <source>
        <strain evidence="4 5">DSM 15353</strain>
    </source>
</reference>
<dbReference type="AlphaFoldDB" id="A0A0R2JZI9"/>
<accession>A0A0R2JZI9</accession>
<protein>
    <submittedName>
        <fullName evidence="4">Short chain dehydrogenase</fullName>
    </submittedName>
</protein>
<evidence type="ECO:0000313" key="5">
    <source>
        <dbReference type="Proteomes" id="UP000051491"/>
    </source>
</evidence>
<evidence type="ECO:0000256" key="3">
    <source>
        <dbReference type="RuleBase" id="RU000363"/>
    </source>
</evidence>
<dbReference type="PRINTS" id="PR00081">
    <property type="entry name" value="GDHRDH"/>
</dbReference>
<evidence type="ECO:0000313" key="4">
    <source>
        <dbReference type="EMBL" id="KRN82722.1"/>
    </source>
</evidence>
<dbReference type="PANTHER" id="PTHR43976:SF16">
    <property type="entry name" value="SHORT-CHAIN DEHYDROGENASE_REDUCTASE FAMILY PROTEIN"/>
    <property type="match status" value="1"/>
</dbReference>
<dbReference type="PATRIC" id="fig|89059.3.peg.1658"/>
<organism evidence="4 5">
    <name type="scientific">Ligilactobacillus acidipiscis</name>
    <dbReference type="NCBI Taxonomy" id="89059"/>
    <lineage>
        <taxon>Bacteria</taxon>
        <taxon>Bacillati</taxon>
        <taxon>Bacillota</taxon>
        <taxon>Bacilli</taxon>
        <taxon>Lactobacillales</taxon>
        <taxon>Lactobacillaceae</taxon>
        <taxon>Ligilactobacillus</taxon>
    </lineage>
</organism>
<name>A0A0R2JZI9_9LACO</name>
<dbReference type="RefSeq" id="WP_010497752.1">
    <property type="nucleotide sequence ID" value="NZ_JQBK01000048.1"/>
</dbReference>
<dbReference type="InterPro" id="IPR036291">
    <property type="entry name" value="NAD(P)-bd_dom_sf"/>
</dbReference>
<gene>
    <name evidence="4" type="ORF">IV43_GL001549</name>
</gene>
<dbReference type="InterPro" id="IPR020904">
    <property type="entry name" value="Sc_DH/Rdtase_CS"/>
</dbReference>
<evidence type="ECO:0000256" key="1">
    <source>
        <dbReference type="ARBA" id="ARBA00006484"/>
    </source>
</evidence>
<comment type="caution">
    <text evidence="4">The sequence shown here is derived from an EMBL/GenBank/DDBJ whole genome shotgun (WGS) entry which is preliminary data.</text>
</comment>
<dbReference type="SUPFAM" id="SSF51735">
    <property type="entry name" value="NAD(P)-binding Rossmann-fold domains"/>
    <property type="match status" value="1"/>
</dbReference>
<proteinExistence type="inferred from homology"/>
<evidence type="ECO:0000256" key="2">
    <source>
        <dbReference type="ARBA" id="ARBA00023002"/>
    </source>
</evidence>
<dbReference type="Pfam" id="PF00106">
    <property type="entry name" value="adh_short"/>
    <property type="match status" value="1"/>
</dbReference>
<dbReference type="CDD" id="cd05374">
    <property type="entry name" value="17beta-HSD-like_SDR_c"/>
    <property type="match status" value="1"/>
</dbReference>
<dbReference type="GO" id="GO:0016491">
    <property type="term" value="F:oxidoreductase activity"/>
    <property type="evidence" value="ECO:0007669"/>
    <property type="project" value="UniProtKB-KW"/>
</dbReference>
<dbReference type="EMBL" id="JQBK01000048">
    <property type="protein sequence ID" value="KRN82722.1"/>
    <property type="molecule type" value="Genomic_DNA"/>
</dbReference>
<comment type="similarity">
    <text evidence="1 3">Belongs to the short-chain dehydrogenases/reductases (SDR) family.</text>
</comment>
<dbReference type="InterPro" id="IPR051911">
    <property type="entry name" value="SDR_oxidoreductase"/>
</dbReference>
<dbReference type="OrthoDB" id="9775296at2"/>
<dbReference type="Gene3D" id="3.40.50.720">
    <property type="entry name" value="NAD(P)-binding Rossmann-like Domain"/>
    <property type="match status" value="1"/>
</dbReference>